<dbReference type="EMBL" id="JAOPGA020000129">
    <property type="protein sequence ID" value="KAL0477002.1"/>
    <property type="molecule type" value="Genomic_DNA"/>
</dbReference>
<accession>A0AAW2YIG4</accession>
<feature type="compositionally biased region" description="Gly residues" evidence="1">
    <location>
        <begin position="374"/>
        <end position="395"/>
    </location>
</feature>
<dbReference type="AlphaFoldDB" id="A0AAW2YIG4"/>
<sequence>VNNSSPLLNNNSQSSVGRLPGNSFDFSAPFTFTHTPPLIQQQTAPIPPTPQTTLPPLIPQQTTPQPPAPSSFTQQQSNAATPPVVNSHITPQQQPIQQTSQSTFSEHQEFMEFKRMKRLYSDTTEMGFSDFEEARAHPSLRMLSNLVGSTPKLQEDTAEQITKKFRRFYDIPYDKRFNALNILDPDLRTKCEKGPLLPNSETRSTQYNQPATSSLKTKIGKVYIPEDRIGVAASAIEECYNQLQTIGRLSESLLQSIEGYSADEGVSPFNNTEYLEAAMQQVAVRSALTSIFTIFKKIDYKNAMSEVNVSDGGFYTNINNTLNAAERRAVVEQVIQNIETPNLNRHNQEYYDRSSFRGRGTRGRGYYNGDRGSYRGGFQGRGGGNPRGRGYGGRGRGNRGRGSNNEQPAATSTGSIYCLSNQNTHGMHFPHFSKPHFQRHFLHV</sequence>
<feature type="compositionally biased region" description="Low complexity" evidence="1">
    <location>
        <begin position="51"/>
        <end position="63"/>
    </location>
</feature>
<feature type="compositionally biased region" description="Low complexity" evidence="1">
    <location>
        <begin position="89"/>
        <end position="102"/>
    </location>
</feature>
<comment type="caution">
    <text evidence="2">The sequence shown here is derived from an EMBL/GenBank/DDBJ whole genome shotgun (WGS) entry which is preliminary data.</text>
</comment>
<feature type="region of interest" description="Disordered" evidence="1">
    <location>
        <begin position="1"/>
        <end position="21"/>
    </location>
</feature>
<evidence type="ECO:0000256" key="1">
    <source>
        <dbReference type="SAM" id="MobiDB-lite"/>
    </source>
</evidence>
<protein>
    <submittedName>
        <fullName evidence="2">TEL1</fullName>
    </submittedName>
</protein>
<feature type="region of interest" description="Disordered" evidence="1">
    <location>
        <begin position="355"/>
        <end position="411"/>
    </location>
</feature>
<evidence type="ECO:0000313" key="3">
    <source>
        <dbReference type="Proteomes" id="UP001431209"/>
    </source>
</evidence>
<name>A0AAW2YIG4_9EUKA</name>
<organism evidence="2 3">
    <name type="scientific">Acrasis kona</name>
    <dbReference type="NCBI Taxonomy" id="1008807"/>
    <lineage>
        <taxon>Eukaryota</taxon>
        <taxon>Discoba</taxon>
        <taxon>Heterolobosea</taxon>
        <taxon>Tetramitia</taxon>
        <taxon>Eutetramitia</taxon>
        <taxon>Acrasidae</taxon>
        <taxon>Acrasis</taxon>
    </lineage>
</organism>
<dbReference type="Proteomes" id="UP001431209">
    <property type="component" value="Unassembled WGS sequence"/>
</dbReference>
<keyword evidence="3" id="KW-1185">Reference proteome</keyword>
<gene>
    <name evidence="2" type="ORF">AKO1_006371</name>
</gene>
<feature type="non-terminal residue" evidence="2">
    <location>
        <position position="1"/>
    </location>
</feature>
<feature type="region of interest" description="Disordered" evidence="1">
    <location>
        <begin position="40"/>
        <end position="106"/>
    </location>
</feature>
<feature type="compositionally biased region" description="Low complexity" evidence="1">
    <location>
        <begin position="1"/>
        <end position="15"/>
    </location>
</feature>
<proteinExistence type="predicted"/>
<evidence type="ECO:0000313" key="2">
    <source>
        <dbReference type="EMBL" id="KAL0477002.1"/>
    </source>
</evidence>
<reference evidence="2 3" key="1">
    <citation type="submission" date="2024-03" db="EMBL/GenBank/DDBJ databases">
        <title>The Acrasis kona genome and developmental transcriptomes reveal deep origins of eukaryotic multicellular pathways.</title>
        <authorList>
            <person name="Sheikh S."/>
            <person name="Fu C.-J."/>
            <person name="Brown M.W."/>
            <person name="Baldauf S.L."/>
        </authorList>
    </citation>
    <scope>NUCLEOTIDE SEQUENCE [LARGE SCALE GENOMIC DNA]</scope>
    <source>
        <strain evidence="2 3">ATCC MYA-3509</strain>
    </source>
</reference>